<dbReference type="GO" id="GO:0016032">
    <property type="term" value="P:viral process"/>
    <property type="evidence" value="ECO:0007669"/>
    <property type="project" value="UniProtKB-UniRule"/>
</dbReference>
<evidence type="ECO:0000256" key="3">
    <source>
        <dbReference type="ARBA" id="ARBA00022844"/>
    </source>
</evidence>
<dbReference type="Proteomes" id="UP000326297">
    <property type="component" value="Segment"/>
</dbReference>
<comment type="subunit">
    <text evidence="4">Interacts with the major capsid protein/MCP.</text>
</comment>
<comment type="function">
    <text evidence="4">Participates in the assembly of the infectious particles by decorating the outer surface of the capsid shell and thus forming a layer between the capsid and the tegument. Complexes composed of the major capsid protein and small capsomere-interacting protein/SCP assemble together in the host cytoplasm and are translocated to the nucleus, where they accumulate and participate in capsid assembly.</text>
</comment>
<dbReference type="GO" id="GO:0019028">
    <property type="term" value="C:viral capsid"/>
    <property type="evidence" value="ECO:0007669"/>
    <property type="project" value="UniProtKB-UniRule"/>
</dbReference>
<keyword evidence="2 4" id="KW-1048">Host nucleus</keyword>
<evidence type="ECO:0000256" key="1">
    <source>
        <dbReference type="ARBA" id="ARBA00022561"/>
    </source>
</evidence>
<dbReference type="Pfam" id="PF04496">
    <property type="entry name" value="Herpes_UL35"/>
    <property type="match status" value="1"/>
</dbReference>
<comment type="similarity">
    <text evidence="4">Belongs to the herpesviridae small capsomere-interacting protein family.</text>
</comment>
<evidence type="ECO:0000256" key="2">
    <source>
        <dbReference type="ARBA" id="ARBA00022562"/>
    </source>
</evidence>
<comment type="subcellular location">
    <subcellularLocation>
        <location evidence="4">Virion</location>
    </subcellularLocation>
    <subcellularLocation>
        <location evidence="4">Host nucleus</location>
    </subcellularLocation>
</comment>
<gene>
    <name evidence="5" type="primary">UL35</name>
    <name evidence="4" type="synonym">SCP</name>
</gene>
<accession>A0A482F430</accession>
<dbReference type="EMBL" id="MH509440">
    <property type="protein sequence ID" value="QBN85156.1"/>
    <property type="molecule type" value="Genomic_DNA"/>
</dbReference>
<proteinExistence type="inferred from homology"/>
<dbReference type="InterPro" id="IPR007584">
    <property type="entry name" value="Herpes_UL35"/>
</dbReference>
<organism evidence="5 6">
    <name type="scientific">Phocid alphaherpesvirus 1</name>
    <dbReference type="NCBI Taxonomy" id="47418"/>
    <lineage>
        <taxon>Viruses</taxon>
        <taxon>Duplodnaviria</taxon>
        <taxon>Heunggongvirae</taxon>
        <taxon>Peploviricota</taxon>
        <taxon>Herviviricetes</taxon>
        <taxon>Herpesvirales</taxon>
        <taxon>Orthoherpesviridae</taxon>
        <taxon>Alphaherpesvirinae</taxon>
        <taxon>Varicellovirus</taxon>
        <taxon>Varicellovirus phocidalpha1</taxon>
    </lineage>
</organism>
<dbReference type="KEGG" id="vg:80531882"/>
<dbReference type="RefSeq" id="YP_010794867.1">
    <property type="nucleotide sequence ID" value="NC_075562.1"/>
</dbReference>
<evidence type="ECO:0000256" key="4">
    <source>
        <dbReference type="HAMAP-Rule" id="MF_04020"/>
    </source>
</evidence>
<evidence type="ECO:0000313" key="6">
    <source>
        <dbReference type="Proteomes" id="UP000326297"/>
    </source>
</evidence>
<protein>
    <recommendedName>
        <fullName evidence="4">Small capsomere-interacting protein</fullName>
    </recommendedName>
</protein>
<dbReference type="GO" id="GO:0042025">
    <property type="term" value="C:host cell nucleus"/>
    <property type="evidence" value="ECO:0007669"/>
    <property type="project" value="UniProtKB-SubCell"/>
</dbReference>
<dbReference type="GeneID" id="80531882"/>
<keyword evidence="6" id="KW-1185">Reference proteome</keyword>
<dbReference type="HAMAP" id="MF_04020">
    <property type="entry name" value="HSV_SCP_alphahv"/>
    <property type="match status" value="1"/>
</dbReference>
<name>A0A482F430_9ALPH</name>
<reference evidence="5" key="1">
    <citation type="submission" date="2018-06" db="EMBL/GenBank/DDBJ databases">
        <title>Metagenomic Sequencing for Combined Detection of RNA and DNA Viruses in Respiratory Samples From Pediatric Patients.</title>
        <authorList>
            <person name="van Boheemen S."/>
            <person name="van Rijn-Klink A.L."/>
            <person name="Pappas N."/>
            <person name="Carbo E.C."/>
            <person name="van 't Hof P."/>
            <person name="Vorderman R.H.P."/>
            <person name="Mei H."/>
            <person name="Claas E.C.J."/>
            <person name="Kroes A.C.M."/>
            <person name="de Vries J.J.C."/>
        </authorList>
    </citation>
    <scope>NUCLEOTIDE SEQUENCE [LARGE SCALE GENOMIC DNA]</scope>
</reference>
<keyword evidence="1 4" id="KW-0167">Capsid protein</keyword>
<keyword evidence="3 4" id="KW-0946">Virion</keyword>
<sequence>MASFNPSDLSTITAANLKGLLPVQIINILNQSDHPRNASQSEIVDAQRTLLIGTSLSMVTLRQRHANNTIARVPMFAEYDGSFWARPTIGLKRTFSPRLTQIVADD</sequence>
<evidence type="ECO:0000313" key="5">
    <source>
        <dbReference type="EMBL" id="QBN85156.1"/>
    </source>
</evidence>